<dbReference type="OMA" id="CILAYDH"/>
<feature type="transmembrane region" description="Helical" evidence="10">
    <location>
        <begin position="202"/>
        <end position="227"/>
    </location>
</feature>
<dbReference type="EC" id="2.3.1.225" evidence="10"/>
<accession>A0A8S1V011</accession>
<evidence type="ECO:0000256" key="3">
    <source>
        <dbReference type="ARBA" id="ARBA00022679"/>
    </source>
</evidence>
<comment type="similarity">
    <text evidence="2 10">Belongs to the DHHC palmitoyltransferase family.</text>
</comment>
<evidence type="ECO:0000256" key="8">
    <source>
        <dbReference type="ARBA" id="ARBA00023288"/>
    </source>
</evidence>
<comment type="catalytic activity">
    <reaction evidence="10">
        <text>L-cysteinyl-[protein] + hexadecanoyl-CoA = S-hexadecanoyl-L-cysteinyl-[protein] + CoA</text>
        <dbReference type="Rhea" id="RHEA:36683"/>
        <dbReference type="Rhea" id="RHEA-COMP:10131"/>
        <dbReference type="Rhea" id="RHEA-COMP:11032"/>
        <dbReference type="ChEBI" id="CHEBI:29950"/>
        <dbReference type="ChEBI" id="CHEBI:57287"/>
        <dbReference type="ChEBI" id="CHEBI:57379"/>
        <dbReference type="ChEBI" id="CHEBI:74151"/>
        <dbReference type="EC" id="2.3.1.225"/>
    </reaction>
</comment>
<evidence type="ECO:0000256" key="1">
    <source>
        <dbReference type="ARBA" id="ARBA00004127"/>
    </source>
</evidence>
<sequence>MICISCRVTLSLIFSILSTLSFFFLLFKGPGILCSTQINSEQKVQVFTPQGDKQFHFTDKTNKTAAKILQSSLVIYKRKHLNSIKEDESIKEEKQIEIPSLIQQDNSQLQEKQSKPQPQSVVYLEQLYCISCLIDQILRSRHCVKCGACILAYDHHNFILGKCIGEKNKLIYLITLIFHSIQAILASLYLNYIPLQMGNIIYGVKTVSILIFCYLTYLLLYQIYLIVTNQTQAENRFRHKLSYMKYVQDEIGMPFNQGFKSNIKQFFMSTFQKQPYKWAFVQGNSS</sequence>
<keyword evidence="4 10" id="KW-0812">Transmembrane</keyword>
<keyword evidence="6 10" id="KW-0472">Membrane</keyword>
<dbReference type="AlphaFoldDB" id="A0A8S1V011"/>
<protein>
    <recommendedName>
        <fullName evidence="10">Palmitoyltransferase</fullName>
        <ecNumber evidence="10">2.3.1.225</ecNumber>
    </recommendedName>
</protein>
<comment type="subcellular location">
    <subcellularLocation>
        <location evidence="1">Endomembrane system</location>
        <topology evidence="1">Multi-pass membrane protein</topology>
    </subcellularLocation>
</comment>
<dbReference type="GO" id="GO:0006612">
    <property type="term" value="P:protein targeting to membrane"/>
    <property type="evidence" value="ECO:0007669"/>
    <property type="project" value="TreeGrafter"/>
</dbReference>
<dbReference type="EMBL" id="CAJJDP010000054">
    <property type="protein sequence ID" value="CAD8170054.1"/>
    <property type="molecule type" value="Genomic_DNA"/>
</dbReference>
<feature type="domain" description="Palmitoyltransferase DHHC" evidence="11">
    <location>
        <begin position="125"/>
        <end position="235"/>
    </location>
</feature>
<organism evidence="12 13">
    <name type="scientific">Paramecium octaurelia</name>
    <dbReference type="NCBI Taxonomy" id="43137"/>
    <lineage>
        <taxon>Eukaryota</taxon>
        <taxon>Sar</taxon>
        <taxon>Alveolata</taxon>
        <taxon>Ciliophora</taxon>
        <taxon>Intramacronucleata</taxon>
        <taxon>Oligohymenophorea</taxon>
        <taxon>Peniculida</taxon>
        <taxon>Parameciidae</taxon>
        <taxon>Paramecium</taxon>
    </lineage>
</organism>
<evidence type="ECO:0000313" key="13">
    <source>
        <dbReference type="Proteomes" id="UP000683925"/>
    </source>
</evidence>
<evidence type="ECO:0000313" key="12">
    <source>
        <dbReference type="EMBL" id="CAD8170054.1"/>
    </source>
</evidence>
<evidence type="ECO:0000256" key="10">
    <source>
        <dbReference type="RuleBase" id="RU079119"/>
    </source>
</evidence>
<dbReference type="PROSITE" id="PS50216">
    <property type="entry name" value="DHHC"/>
    <property type="match status" value="1"/>
</dbReference>
<dbReference type="GO" id="GO:0005783">
    <property type="term" value="C:endoplasmic reticulum"/>
    <property type="evidence" value="ECO:0007669"/>
    <property type="project" value="TreeGrafter"/>
</dbReference>
<feature type="transmembrane region" description="Helical" evidence="10">
    <location>
        <begin position="170"/>
        <end position="190"/>
    </location>
</feature>
<keyword evidence="7" id="KW-0564">Palmitate</keyword>
<keyword evidence="5 10" id="KW-1133">Transmembrane helix</keyword>
<dbReference type="Proteomes" id="UP000683925">
    <property type="component" value="Unassembled WGS sequence"/>
</dbReference>
<evidence type="ECO:0000256" key="2">
    <source>
        <dbReference type="ARBA" id="ARBA00008574"/>
    </source>
</evidence>
<comment type="caution">
    <text evidence="12">The sequence shown here is derived from an EMBL/GenBank/DDBJ whole genome shotgun (WGS) entry which is preliminary data.</text>
</comment>
<name>A0A8S1V011_PAROT</name>
<keyword evidence="9 10" id="KW-0012">Acyltransferase</keyword>
<evidence type="ECO:0000256" key="9">
    <source>
        <dbReference type="ARBA" id="ARBA00023315"/>
    </source>
</evidence>
<keyword evidence="8" id="KW-0449">Lipoprotein</keyword>
<dbReference type="GO" id="GO:0005794">
    <property type="term" value="C:Golgi apparatus"/>
    <property type="evidence" value="ECO:0007669"/>
    <property type="project" value="TreeGrafter"/>
</dbReference>
<dbReference type="InterPro" id="IPR039859">
    <property type="entry name" value="PFA4/ZDH16/20/ERF2-like"/>
</dbReference>
<proteinExistence type="inferred from homology"/>
<evidence type="ECO:0000256" key="4">
    <source>
        <dbReference type="ARBA" id="ARBA00022692"/>
    </source>
</evidence>
<keyword evidence="3 10" id="KW-0808">Transferase</keyword>
<evidence type="ECO:0000256" key="6">
    <source>
        <dbReference type="ARBA" id="ARBA00023136"/>
    </source>
</evidence>
<dbReference type="Pfam" id="PF01529">
    <property type="entry name" value="DHHC"/>
    <property type="match status" value="1"/>
</dbReference>
<evidence type="ECO:0000256" key="7">
    <source>
        <dbReference type="ARBA" id="ARBA00023139"/>
    </source>
</evidence>
<keyword evidence="13" id="KW-1185">Reference proteome</keyword>
<dbReference type="InterPro" id="IPR001594">
    <property type="entry name" value="Palmitoyltrfase_DHHC"/>
</dbReference>
<reference evidence="12" key="1">
    <citation type="submission" date="2021-01" db="EMBL/GenBank/DDBJ databases">
        <authorList>
            <consortium name="Genoscope - CEA"/>
            <person name="William W."/>
        </authorList>
    </citation>
    <scope>NUCLEOTIDE SEQUENCE</scope>
</reference>
<dbReference type="PANTHER" id="PTHR22883">
    <property type="entry name" value="ZINC FINGER DHHC DOMAIN CONTAINING PROTEIN"/>
    <property type="match status" value="1"/>
</dbReference>
<dbReference type="OrthoDB" id="430659at2759"/>
<dbReference type="PANTHER" id="PTHR22883:SF301">
    <property type="entry name" value="PALMITOYLTRANSFERASE ZDHHC12"/>
    <property type="match status" value="1"/>
</dbReference>
<evidence type="ECO:0000259" key="11">
    <source>
        <dbReference type="Pfam" id="PF01529"/>
    </source>
</evidence>
<evidence type="ECO:0000256" key="5">
    <source>
        <dbReference type="ARBA" id="ARBA00022989"/>
    </source>
</evidence>
<gene>
    <name evidence="12" type="ORF">POCTA_138.1.T0540272</name>
</gene>
<dbReference type="GO" id="GO:0019706">
    <property type="term" value="F:protein-cysteine S-palmitoyltransferase activity"/>
    <property type="evidence" value="ECO:0007669"/>
    <property type="project" value="UniProtKB-EC"/>
</dbReference>
<comment type="domain">
    <text evidence="10">The DHHC domain is required for palmitoyltransferase activity.</text>
</comment>